<sequence length="233" mass="25861">MFALITVPFLGAQLYGWANSAAALAIDLSPFHVRIVEDGPSRTLQEEAENLIARIEDAYPPNAAGVARILPWNWSVEPVIPEETMAAFERIKEYRGLEFDVPITPITAAKDLANIGPLAEFVPERRGYDRQCVAISRVFPVLLIPSSLCLCVYISSVFLLLFFMMEQMRRMEMVMVMAMGMGMGMGMGKEMSLLTGMACALPILTGHFLSRTSFPRNPLLPALNDLPGNEVYR</sequence>
<keyword evidence="1" id="KW-0812">Transmembrane</keyword>
<dbReference type="EMBL" id="CAADFG010000159">
    <property type="protein sequence ID" value="VFJ99292.1"/>
    <property type="molecule type" value="Genomic_DNA"/>
</dbReference>
<dbReference type="AlphaFoldDB" id="A0A450V3A1"/>
<name>A0A450V3A1_9GAMM</name>
<keyword evidence="1" id="KW-1133">Transmembrane helix</keyword>
<evidence type="ECO:0000256" key="1">
    <source>
        <dbReference type="SAM" id="Phobius"/>
    </source>
</evidence>
<proteinExistence type="predicted"/>
<gene>
    <name evidence="2" type="ORF">BECKH772A_GA0070896_101592</name>
    <name evidence="3" type="ORF">BECKH772C_GA0070978_101443</name>
</gene>
<evidence type="ECO:0000313" key="2">
    <source>
        <dbReference type="EMBL" id="VFJ99292.1"/>
    </source>
</evidence>
<organism evidence="2">
    <name type="scientific">Candidatus Kentrum eta</name>
    <dbReference type="NCBI Taxonomy" id="2126337"/>
    <lineage>
        <taxon>Bacteria</taxon>
        <taxon>Pseudomonadati</taxon>
        <taxon>Pseudomonadota</taxon>
        <taxon>Gammaproteobacteria</taxon>
        <taxon>Candidatus Kentrum</taxon>
    </lineage>
</organism>
<dbReference type="EMBL" id="CAADFJ010000144">
    <property type="protein sequence ID" value="VFK03760.1"/>
    <property type="molecule type" value="Genomic_DNA"/>
</dbReference>
<protein>
    <submittedName>
        <fullName evidence="2">Uncharacterized protein</fullName>
    </submittedName>
</protein>
<keyword evidence="1" id="KW-0472">Membrane</keyword>
<evidence type="ECO:0000313" key="3">
    <source>
        <dbReference type="EMBL" id="VFK03760.1"/>
    </source>
</evidence>
<reference evidence="2" key="1">
    <citation type="submission" date="2019-02" db="EMBL/GenBank/DDBJ databases">
        <authorList>
            <person name="Gruber-Vodicka R. H."/>
            <person name="Seah K. B. B."/>
        </authorList>
    </citation>
    <scope>NUCLEOTIDE SEQUENCE</scope>
    <source>
        <strain evidence="3">BECK_SA2B12</strain>
        <strain evidence="2">BECK_SA2B15</strain>
    </source>
</reference>
<accession>A0A450V3A1</accession>
<feature type="transmembrane region" description="Helical" evidence="1">
    <location>
        <begin position="138"/>
        <end position="163"/>
    </location>
</feature>